<dbReference type="Gene3D" id="3.20.20.150">
    <property type="entry name" value="Divalent-metal-dependent TIM barrel enzymes"/>
    <property type="match status" value="1"/>
</dbReference>
<reference evidence="2 3" key="1">
    <citation type="journal article" date="2015" name="Genome Announc.">
        <title>Draft Genome Sequence of Burkholderia sp. Strain PML1(12), an Ectomycorrhizosphere-Inhabiting Bacterium with Effective Mineral-Weathering Ability.</title>
        <authorList>
            <person name="Uroz S."/>
            <person name="Oger P."/>
        </authorList>
    </citation>
    <scope>NUCLEOTIDE SEQUENCE [LARGE SCALE GENOMIC DNA]</scope>
    <source>
        <strain evidence="3">PML1(12)</strain>
    </source>
</reference>
<evidence type="ECO:0000313" key="3">
    <source>
        <dbReference type="Proteomes" id="UP000035963"/>
    </source>
</evidence>
<protein>
    <submittedName>
        <fullName evidence="2">Xylose isomerase</fullName>
    </submittedName>
</protein>
<dbReference type="Pfam" id="PF01261">
    <property type="entry name" value="AP_endonuc_2"/>
    <property type="match status" value="1"/>
</dbReference>
<dbReference type="Proteomes" id="UP000035963">
    <property type="component" value="Unassembled WGS sequence"/>
</dbReference>
<evidence type="ECO:0000313" key="2">
    <source>
        <dbReference type="EMBL" id="KLU20903.1"/>
    </source>
</evidence>
<feature type="domain" description="Xylose isomerase-like TIM barrel" evidence="1">
    <location>
        <begin position="43"/>
        <end position="224"/>
    </location>
</feature>
<keyword evidence="3" id="KW-1185">Reference proteome</keyword>
<gene>
    <name evidence="2" type="ORF">EOS_38870</name>
</gene>
<dbReference type="InterPro" id="IPR036237">
    <property type="entry name" value="Xyl_isomerase-like_sf"/>
</dbReference>
<keyword evidence="2" id="KW-0413">Isomerase</keyword>
<evidence type="ECO:0000259" key="1">
    <source>
        <dbReference type="Pfam" id="PF01261"/>
    </source>
</evidence>
<dbReference type="OrthoDB" id="2237247at2"/>
<proteinExistence type="predicted"/>
<dbReference type="PATRIC" id="fig|908627.4.peg.8707"/>
<accession>A0A0J1FME4</accession>
<comment type="caution">
    <text evidence="2">The sequence shown here is derived from an EMBL/GenBank/DDBJ whole genome shotgun (WGS) entry which is preliminary data.</text>
</comment>
<dbReference type="SUPFAM" id="SSF51658">
    <property type="entry name" value="Xylose isomerase-like"/>
    <property type="match status" value="1"/>
</dbReference>
<organism evidence="2 3">
    <name type="scientific">Caballeronia mineralivorans PML1(12)</name>
    <dbReference type="NCBI Taxonomy" id="908627"/>
    <lineage>
        <taxon>Bacteria</taxon>
        <taxon>Pseudomonadati</taxon>
        <taxon>Pseudomonadota</taxon>
        <taxon>Betaproteobacteria</taxon>
        <taxon>Burkholderiales</taxon>
        <taxon>Burkholderiaceae</taxon>
        <taxon>Caballeronia</taxon>
    </lineage>
</organism>
<dbReference type="InterPro" id="IPR013022">
    <property type="entry name" value="Xyl_isomerase-like_TIM-brl"/>
</dbReference>
<name>A0A0J1FME4_9BURK</name>
<sequence length="276" mass="29638">MVEQVNFGNLIKNARTRAKVPVVIVASAFGAESIRRDGHAAWVEVAAKAGAAGFEVRRELFSNKTQSQPASLYELGQRIRAGGMWPVYSTPAMLFDDTGALDECAMEQTLDEAAALGARIVKFQLGGSESTGTATDSVTLDRLIAGVRNSKAQVVVENGQLKAGGTIDAFSALFEALETRAHTLAMTFDTGNWQWAQQDPLEAARRLAKYVGYVHCKAVEGEDGRCFATAPAIDDSYFTALLAYLPAHVPRGIEFPFDQASLASDAARYVKQLASA</sequence>
<dbReference type="EMBL" id="AEJF01000236">
    <property type="protein sequence ID" value="KLU20903.1"/>
    <property type="molecule type" value="Genomic_DNA"/>
</dbReference>
<dbReference type="AlphaFoldDB" id="A0A0J1FME4"/>
<dbReference type="GO" id="GO:0016853">
    <property type="term" value="F:isomerase activity"/>
    <property type="evidence" value="ECO:0007669"/>
    <property type="project" value="UniProtKB-KW"/>
</dbReference>